<dbReference type="AlphaFoldDB" id="A0AAW9JQU1"/>
<protein>
    <recommendedName>
        <fullName evidence="3">DUF5105 domain-containing protein</fullName>
    </recommendedName>
</protein>
<evidence type="ECO:0008006" key="3">
    <source>
        <dbReference type="Google" id="ProtNLM"/>
    </source>
</evidence>
<accession>A0AAW9JQU1</accession>
<reference evidence="1" key="1">
    <citation type="submission" date="2023-08" db="EMBL/GenBank/DDBJ databases">
        <title>Genomic characterization of piscicolin 126 produced by Carnobacterium maltaromaticum CM22 strain isolated from salmon (Salmo salar).</title>
        <authorList>
            <person name="Gonzalez-Gragera E."/>
            <person name="Garcia-Lopez J.D."/>
            <person name="Teso-Perez C."/>
            <person name="Gimenez-Hernandez I."/>
            <person name="Peralta-Sanchez J.M."/>
            <person name="Valdivia E."/>
            <person name="Montalban-Lopez M."/>
            <person name="Martin-Platero A.M."/>
            <person name="Banos A."/>
            <person name="Martinez-Bueno M."/>
        </authorList>
    </citation>
    <scope>NUCLEOTIDE SEQUENCE</scope>
    <source>
        <strain evidence="1">CM22</strain>
    </source>
</reference>
<gene>
    <name evidence="1" type="ORF">RAK27_04330</name>
</gene>
<name>A0AAW9JQU1_CARML</name>
<dbReference type="Proteomes" id="UP001290462">
    <property type="component" value="Unassembled WGS sequence"/>
</dbReference>
<evidence type="ECO:0000313" key="2">
    <source>
        <dbReference type="Proteomes" id="UP001290462"/>
    </source>
</evidence>
<comment type="caution">
    <text evidence="1">The sequence shown here is derived from an EMBL/GenBank/DDBJ whole genome shotgun (WGS) entry which is preliminary data.</text>
</comment>
<sequence>MKKSTSVFLVSILVLLFIVSGCKKENNSVNEDTIKEVLSELLNLPNEKLFKSIQNYSDQVVSGEVDNRKEPEYSSILENMFHSQFTDEGYEKFINETAMYYITTTQDAGFITKVKDVNVTQNKEDELRYTFTATINYTDNNNESGTTKISGSAEFKEKGKLTIFKITTNDLLEKMKKIANEVKIPKE</sequence>
<dbReference type="EMBL" id="JAVBVO010000003">
    <property type="protein sequence ID" value="MDZ5757878.1"/>
    <property type="molecule type" value="Genomic_DNA"/>
</dbReference>
<dbReference type="PROSITE" id="PS51257">
    <property type="entry name" value="PROKAR_LIPOPROTEIN"/>
    <property type="match status" value="1"/>
</dbReference>
<dbReference type="RefSeq" id="WP_322808563.1">
    <property type="nucleotide sequence ID" value="NZ_CBCPHT010000002.1"/>
</dbReference>
<evidence type="ECO:0000313" key="1">
    <source>
        <dbReference type="EMBL" id="MDZ5757878.1"/>
    </source>
</evidence>
<organism evidence="1 2">
    <name type="scientific">Carnobacterium maltaromaticum</name>
    <name type="common">Carnobacterium piscicola</name>
    <dbReference type="NCBI Taxonomy" id="2751"/>
    <lineage>
        <taxon>Bacteria</taxon>
        <taxon>Bacillati</taxon>
        <taxon>Bacillota</taxon>
        <taxon>Bacilli</taxon>
        <taxon>Lactobacillales</taxon>
        <taxon>Carnobacteriaceae</taxon>
        <taxon>Carnobacterium</taxon>
    </lineage>
</organism>
<proteinExistence type="predicted"/>